<dbReference type="Proteomes" id="UP000663297">
    <property type="component" value="Chromosome 1"/>
</dbReference>
<proteinExistence type="predicted"/>
<sequence>MAKIYPLRTRLLTLPGKPLLGIPPAPADAPSPTTSKGSNDQRGSGNEIAAKMRSLGTKWPFTQHQDQG</sequence>
<dbReference type="AlphaFoldDB" id="A0A7S8CZQ9"/>
<evidence type="ECO:0000256" key="1">
    <source>
        <dbReference type="SAM" id="MobiDB-lite"/>
    </source>
</evidence>
<protein>
    <submittedName>
        <fullName evidence="2">Uncharacterized protein</fullName>
    </submittedName>
</protein>
<name>A0A7S8CZQ9_FUSCU</name>
<gene>
    <name evidence="2" type="ORF">HYE67_001530</name>
</gene>
<organism evidence="2 3">
    <name type="scientific">Fusarium culmorum</name>
    <dbReference type="NCBI Taxonomy" id="5516"/>
    <lineage>
        <taxon>Eukaryota</taxon>
        <taxon>Fungi</taxon>
        <taxon>Dikarya</taxon>
        <taxon>Ascomycota</taxon>
        <taxon>Pezizomycotina</taxon>
        <taxon>Sordariomycetes</taxon>
        <taxon>Hypocreomycetidae</taxon>
        <taxon>Hypocreales</taxon>
        <taxon>Nectriaceae</taxon>
        <taxon>Fusarium</taxon>
    </lineage>
</organism>
<evidence type="ECO:0000313" key="3">
    <source>
        <dbReference type="Proteomes" id="UP000663297"/>
    </source>
</evidence>
<dbReference type="EMBL" id="CP064747">
    <property type="protein sequence ID" value="QPC59299.1"/>
    <property type="molecule type" value="Genomic_DNA"/>
</dbReference>
<reference evidence="2" key="1">
    <citation type="submission" date="2020-11" db="EMBL/GenBank/DDBJ databases">
        <title>The chromosome-scale genome resource for two endophytic Fusarium species: F. culmorum and F. pseudograminearum.</title>
        <authorList>
            <person name="Yuan Z."/>
        </authorList>
    </citation>
    <scope>NUCLEOTIDE SEQUENCE</scope>
    <source>
        <strain evidence="2">Class2-1B</strain>
    </source>
</reference>
<accession>A0A7S8CZQ9</accession>
<feature type="region of interest" description="Disordered" evidence="1">
    <location>
        <begin position="15"/>
        <end position="68"/>
    </location>
</feature>
<evidence type="ECO:0000313" key="2">
    <source>
        <dbReference type="EMBL" id="QPC59299.1"/>
    </source>
</evidence>